<keyword evidence="5" id="KW-0808">Transferase</keyword>
<dbReference type="InterPro" id="IPR003352">
    <property type="entry name" value="PTS_EIIC"/>
</dbReference>
<name>A0A1V4IB80_9FIRM</name>
<dbReference type="PROSITE" id="PS51098">
    <property type="entry name" value="PTS_EIIB_TYPE_1"/>
    <property type="match status" value="1"/>
</dbReference>
<feature type="transmembrane region" description="Helical" evidence="12">
    <location>
        <begin position="56"/>
        <end position="77"/>
    </location>
</feature>
<feature type="domain" description="PTS EIIB type-1" evidence="13">
    <location>
        <begin position="438"/>
        <end position="519"/>
    </location>
</feature>
<feature type="transmembrane region" description="Helical" evidence="12">
    <location>
        <begin position="388"/>
        <end position="406"/>
    </location>
</feature>
<dbReference type="AlphaFoldDB" id="A0A1V4IB80"/>
<dbReference type="Pfam" id="PF02378">
    <property type="entry name" value="PTS_EIIC"/>
    <property type="match status" value="1"/>
</dbReference>
<feature type="transmembrane region" description="Helical" evidence="12">
    <location>
        <begin position="89"/>
        <end position="110"/>
    </location>
</feature>
<dbReference type="Gene3D" id="3.30.1360.60">
    <property type="entry name" value="Glucose permease domain IIB"/>
    <property type="match status" value="1"/>
</dbReference>
<dbReference type="InterPro" id="IPR013013">
    <property type="entry name" value="PTS_EIIC_1"/>
</dbReference>
<evidence type="ECO:0000256" key="3">
    <source>
        <dbReference type="ARBA" id="ARBA00022475"/>
    </source>
</evidence>
<feature type="transmembrane region" description="Helical" evidence="12">
    <location>
        <begin position="200"/>
        <end position="222"/>
    </location>
</feature>
<dbReference type="OrthoDB" id="9764327at2"/>
<dbReference type="InterPro" id="IPR050429">
    <property type="entry name" value="PTS_Glucose_EIICBA"/>
</dbReference>
<comment type="subcellular location">
    <subcellularLocation>
        <location evidence="1">Cell membrane</location>
        <topology evidence="1">Multi-pass membrane protein</topology>
    </subcellularLocation>
</comment>
<dbReference type="PANTHER" id="PTHR30009">
    <property type="entry name" value="CYTOCHROME C-TYPE SYNTHESIS PROTEIN AND PTS TRANSMEMBRANE COMPONENT"/>
    <property type="match status" value="1"/>
</dbReference>
<dbReference type="SUPFAM" id="SSF55604">
    <property type="entry name" value="Glucose permease domain IIB"/>
    <property type="match status" value="1"/>
</dbReference>
<evidence type="ECO:0000259" key="14">
    <source>
        <dbReference type="PROSITE" id="PS51103"/>
    </source>
</evidence>
<dbReference type="GO" id="GO:0090563">
    <property type="term" value="F:protein-phosphocysteine-sugar phosphotransferase activity"/>
    <property type="evidence" value="ECO:0007669"/>
    <property type="project" value="TreeGrafter"/>
</dbReference>
<feature type="domain" description="PTS EIIC type-1" evidence="14">
    <location>
        <begin position="3"/>
        <end position="422"/>
    </location>
</feature>
<dbReference type="GO" id="GO:0008982">
    <property type="term" value="F:protein-N(PI)-phosphohistidine-sugar phosphotransferase activity"/>
    <property type="evidence" value="ECO:0007669"/>
    <property type="project" value="InterPro"/>
</dbReference>
<proteinExistence type="predicted"/>
<keyword evidence="16" id="KW-1185">Reference proteome</keyword>
<dbReference type="GO" id="GO:0009401">
    <property type="term" value="P:phosphoenolpyruvate-dependent sugar phosphotransferase system"/>
    <property type="evidence" value="ECO:0007669"/>
    <property type="project" value="UniProtKB-KW"/>
</dbReference>
<dbReference type="CDD" id="cd00212">
    <property type="entry name" value="PTS_IIB_glc"/>
    <property type="match status" value="1"/>
</dbReference>
<keyword evidence="9 12" id="KW-1133">Transmembrane helix</keyword>
<feature type="transmembrane region" description="Helical" evidence="12">
    <location>
        <begin position="12"/>
        <end position="36"/>
    </location>
</feature>
<keyword evidence="8" id="KW-0418">Kinase</keyword>
<evidence type="ECO:0000256" key="7">
    <source>
        <dbReference type="ARBA" id="ARBA00022692"/>
    </source>
</evidence>
<evidence type="ECO:0000259" key="13">
    <source>
        <dbReference type="PROSITE" id="PS51098"/>
    </source>
</evidence>
<dbReference type="InterPro" id="IPR001996">
    <property type="entry name" value="PTS_IIB_1"/>
</dbReference>
<evidence type="ECO:0000313" key="15">
    <source>
        <dbReference type="EMBL" id="OPJ57241.1"/>
    </source>
</evidence>
<keyword evidence="10 12" id="KW-0472">Membrane</keyword>
<evidence type="ECO:0000256" key="11">
    <source>
        <dbReference type="PROSITE-ProRule" id="PRU00421"/>
    </source>
</evidence>
<dbReference type="Proteomes" id="UP000190140">
    <property type="component" value="Unassembled WGS sequence"/>
</dbReference>
<sequence>MLKKINSYFQKLGKAFMLPIALISVAGIFLGVSAAFSNPNIIARLPLLGNETLQLIFRFTRAITGTIFGNLPVLFAISLAIGLSDDEQAVAGFSGFVGYILMNVSINFVLNTNGRLASPEIMRELGQGMTLGIQTLELGVFGGIVVGMIVGSLHNKYYNIKLPDYLGFFGGTRFVPIVTTVVLSIVGLVFPVIWPPISSVIHSVGYGIASLGYLGTFLFGALERLLIPFGLHHILNAMVRFTPVGGEMIIDGQQVVGALNIYYAQLASKETVSFATDATRFLAQGKIPVMVFGLPAAAFAIYKTAKPENRSRIKGILFAGAIASLVTGITEPLEFSFLFVAPILFIIHSILSGLSFMLNHLLGVAIGNTQGGIIDLVVFGMMQPHTKWLVTIAIGAIYALIYYYTFKILILKFDFETPGREKIKIEDKVSEVLNFDEEAKAIEIIKCLGGKENIDTVNNCFTRLRVTVKDMSKVNEEGFAKTGSMGVVKAGDNNIQIIYGPSVSSIKVSVKNALKKATT</sequence>
<keyword evidence="3" id="KW-1003">Cell membrane</keyword>
<dbReference type="STRING" id="29349.CLOTH_05240"/>
<dbReference type="PROSITE" id="PS01035">
    <property type="entry name" value="PTS_EIIB_TYPE_1_CYS"/>
    <property type="match status" value="1"/>
</dbReference>
<dbReference type="EMBL" id="MZGW01000001">
    <property type="protein sequence ID" value="OPJ57241.1"/>
    <property type="molecule type" value="Genomic_DNA"/>
</dbReference>
<dbReference type="PROSITE" id="PS51103">
    <property type="entry name" value="PTS_EIIC_TYPE_1"/>
    <property type="match status" value="1"/>
</dbReference>
<reference evidence="15 16" key="1">
    <citation type="submission" date="2017-03" db="EMBL/GenBank/DDBJ databases">
        <title>Genome sequence of Clostridium thermoalcaliphilum DSM 7309.</title>
        <authorList>
            <person name="Poehlein A."/>
            <person name="Daniel R."/>
        </authorList>
    </citation>
    <scope>NUCLEOTIDE SEQUENCE [LARGE SCALE GENOMIC DNA]</scope>
    <source>
        <strain evidence="15 16">DSM 7309</strain>
    </source>
</reference>
<dbReference type="GO" id="GO:0016301">
    <property type="term" value="F:kinase activity"/>
    <property type="evidence" value="ECO:0007669"/>
    <property type="project" value="UniProtKB-KW"/>
</dbReference>
<accession>A0A1V4IB80</accession>
<dbReference type="PANTHER" id="PTHR30009:SF24">
    <property type="entry name" value="PTS SYSTEM, IIBC COMPONENT"/>
    <property type="match status" value="1"/>
</dbReference>
<feature type="transmembrane region" description="Helical" evidence="12">
    <location>
        <begin position="361"/>
        <end position="382"/>
    </location>
</feature>
<dbReference type="RefSeq" id="WP_143715404.1">
    <property type="nucleotide sequence ID" value="NZ_MZGW01000001.1"/>
</dbReference>
<organism evidence="15 16">
    <name type="scientific">Alkalithermobacter paradoxus</name>
    <dbReference type="NCBI Taxonomy" id="29349"/>
    <lineage>
        <taxon>Bacteria</taxon>
        <taxon>Bacillati</taxon>
        <taxon>Bacillota</taxon>
        <taxon>Clostridia</taxon>
        <taxon>Peptostreptococcales</taxon>
        <taxon>Tepidibacteraceae</taxon>
        <taxon>Alkalithermobacter</taxon>
    </lineage>
</organism>
<feature type="transmembrane region" description="Helical" evidence="12">
    <location>
        <begin position="130"/>
        <end position="153"/>
    </location>
</feature>
<evidence type="ECO:0000256" key="6">
    <source>
        <dbReference type="ARBA" id="ARBA00022683"/>
    </source>
</evidence>
<evidence type="ECO:0000256" key="4">
    <source>
        <dbReference type="ARBA" id="ARBA00022597"/>
    </source>
</evidence>
<dbReference type="GO" id="GO:0005886">
    <property type="term" value="C:plasma membrane"/>
    <property type="evidence" value="ECO:0007669"/>
    <property type="project" value="UniProtKB-SubCell"/>
</dbReference>
<keyword evidence="4" id="KW-0762">Sugar transport</keyword>
<evidence type="ECO:0000313" key="16">
    <source>
        <dbReference type="Proteomes" id="UP000190140"/>
    </source>
</evidence>
<feature type="transmembrane region" description="Helical" evidence="12">
    <location>
        <begin position="174"/>
        <end position="194"/>
    </location>
</feature>
<gene>
    <name evidence="15" type="primary">malX_1</name>
    <name evidence="15" type="ORF">CLOTH_05240</name>
</gene>
<evidence type="ECO:0000256" key="8">
    <source>
        <dbReference type="ARBA" id="ARBA00022777"/>
    </source>
</evidence>
<feature type="transmembrane region" description="Helical" evidence="12">
    <location>
        <begin position="335"/>
        <end position="354"/>
    </location>
</feature>
<evidence type="ECO:0000256" key="1">
    <source>
        <dbReference type="ARBA" id="ARBA00004651"/>
    </source>
</evidence>
<evidence type="ECO:0000256" key="5">
    <source>
        <dbReference type="ARBA" id="ARBA00022679"/>
    </source>
</evidence>
<feature type="active site" description="Phosphocysteine intermediate; for EIIB activity" evidence="11">
    <location>
        <position position="460"/>
    </location>
</feature>
<protein>
    <submittedName>
        <fullName evidence="15">PTS system maltose-and glucose-specific EIICB component</fullName>
    </submittedName>
</protein>
<comment type="caution">
    <text evidence="15">The sequence shown here is derived from an EMBL/GenBank/DDBJ whole genome shotgun (WGS) entry which is preliminary data.</text>
</comment>
<keyword evidence="2" id="KW-0813">Transport</keyword>
<evidence type="ECO:0000256" key="10">
    <source>
        <dbReference type="ARBA" id="ARBA00023136"/>
    </source>
</evidence>
<evidence type="ECO:0000256" key="12">
    <source>
        <dbReference type="SAM" id="Phobius"/>
    </source>
</evidence>
<dbReference type="InterPro" id="IPR018113">
    <property type="entry name" value="PTrfase_EIIB_Cys"/>
</dbReference>
<keyword evidence="7 12" id="KW-0812">Transmembrane</keyword>
<dbReference type="Pfam" id="PF00367">
    <property type="entry name" value="PTS_EIIB"/>
    <property type="match status" value="1"/>
</dbReference>
<evidence type="ECO:0000256" key="9">
    <source>
        <dbReference type="ARBA" id="ARBA00022989"/>
    </source>
</evidence>
<evidence type="ECO:0000256" key="2">
    <source>
        <dbReference type="ARBA" id="ARBA00022448"/>
    </source>
</evidence>
<dbReference type="NCBIfam" id="TIGR00826">
    <property type="entry name" value="EIIB_glc"/>
    <property type="match status" value="1"/>
</dbReference>
<feature type="transmembrane region" description="Helical" evidence="12">
    <location>
        <begin position="313"/>
        <end position="329"/>
    </location>
</feature>
<keyword evidence="6" id="KW-0598">Phosphotransferase system</keyword>
<dbReference type="InterPro" id="IPR036878">
    <property type="entry name" value="Glu_permease_IIB"/>
</dbReference>